<proteinExistence type="predicted"/>
<name>A0A481VSH5_9CAUD</name>
<dbReference type="GeneID" id="63925894"/>
<keyword evidence="2" id="KW-1185">Reference proteome</keyword>
<gene>
    <name evidence="1" type="primary">65</name>
    <name evidence="1" type="ORF">SEA_RABBS_65</name>
</gene>
<organism evidence="1 2">
    <name type="scientific">Mycobacterium phage Rabbs</name>
    <dbReference type="NCBI Taxonomy" id="2530143"/>
    <lineage>
        <taxon>Viruses</taxon>
        <taxon>Duplodnaviria</taxon>
        <taxon>Heunggongvirae</taxon>
        <taxon>Uroviricota</taxon>
        <taxon>Caudoviricetes</taxon>
        <taxon>Gclasvirinae</taxon>
        <taxon>Liefievirus</taxon>
        <taxon>Liefievirus rabbs</taxon>
    </lineage>
</organism>
<protein>
    <submittedName>
        <fullName evidence="1">Uncharacterized protein</fullName>
    </submittedName>
</protein>
<reference evidence="1 2" key="1">
    <citation type="submission" date="2019-02" db="EMBL/GenBank/DDBJ databases">
        <authorList>
            <person name="Zhang D."/>
            <person name="Hatherill J.R."/>
            <person name="Ramirez J.F."/>
            <person name="Cantu R."/>
            <person name="Clancy T.L."/>
            <person name="Lawson M.E."/>
            <person name="Nasr D.A."/>
            <person name="La C.H."/>
            <person name="Luce T.H."/>
            <person name="Miller S.A."/>
            <person name="Day D.L."/>
            <person name="Trujillo A.H."/>
            <person name="Roscher J.E."/>
            <person name="Garlena R.A."/>
            <person name="Russell D.A."/>
            <person name="Pope W.H."/>
            <person name="Jacobs-Sera D."/>
            <person name="Hatfull G.F."/>
        </authorList>
    </citation>
    <scope>NUCLEOTIDE SEQUENCE [LARGE SCALE GENOMIC DNA]</scope>
</reference>
<evidence type="ECO:0000313" key="2">
    <source>
        <dbReference type="Proteomes" id="UP000292732"/>
    </source>
</evidence>
<evidence type="ECO:0000313" key="1">
    <source>
        <dbReference type="EMBL" id="QBI96816.1"/>
    </source>
</evidence>
<dbReference type="RefSeq" id="YP_010051410.1">
    <property type="nucleotide sequence ID" value="NC_054441.1"/>
</dbReference>
<accession>A0A481VSH5</accession>
<dbReference type="Proteomes" id="UP000292732">
    <property type="component" value="Segment"/>
</dbReference>
<sequence length="83" mass="8900">MSKRIGIVAGTHARIREMAESLGYPRVNVVPLPAHSASDLIRGRTLDVLLIDEPFATSDLFELDDLTPALIGSGGPTYVLSQP</sequence>
<dbReference type="EMBL" id="MK524494">
    <property type="protein sequence ID" value="QBI96816.1"/>
    <property type="molecule type" value="Genomic_DNA"/>
</dbReference>
<dbReference type="KEGG" id="vg:63925894"/>